<comment type="caution">
    <text evidence="1">The sequence shown here is derived from an EMBL/GenBank/DDBJ whole genome shotgun (WGS) entry which is preliminary data.</text>
</comment>
<dbReference type="EMBL" id="BPLR01013243">
    <property type="protein sequence ID" value="GIY59797.1"/>
    <property type="molecule type" value="Genomic_DNA"/>
</dbReference>
<proteinExistence type="predicted"/>
<gene>
    <name evidence="1" type="primary">Rnf31_0</name>
    <name evidence="1" type="ORF">CEXT_435921</name>
</gene>
<dbReference type="GO" id="GO:0016740">
    <property type="term" value="F:transferase activity"/>
    <property type="evidence" value="ECO:0007669"/>
    <property type="project" value="UniProtKB-KW"/>
</dbReference>
<reference evidence="1 2" key="1">
    <citation type="submission" date="2021-06" db="EMBL/GenBank/DDBJ databases">
        <title>Caerostris extrusa draft genome.</title>
        <authorList>
            <person name="Kono N."/>
            <person name="Arakawa K."/>
        </authorList>
    </citation>
    <scope>NUCLEOTIDE SEQUENCE [LARGE SCALE GENOMIC DNA]</scope>
</reference>
<dbReference type="Proteomes" id="UP001054945">
    <property type="component" value="Unassembled WGS sequence"/>
</dbReference>
<accession>A0AAV4UP91</accession>
<dbReference type="AlphaFoldDB" id="A0AAV4UP91"/>
<keyword evidence="1" id="KW-0808">Transferase</keyword>
<organism evidence="1 2">
    <name type="scientific">Caerostris extrusa</name>
    <name type="common">Bark spider</name>
    <name type="synonym">Caerostris bankana</name>
    <dbReference type="NCBI Taxonomy" id="172846"/>
    <lineage>
        <taxon>Eukaryota</taxon>
        <taxon>Metazoa</taxon>
        <taxon>Ecdysozoa</taxon>
        <taxon>Arthropoda</taxon>
        <taxon>Chelicerata</taxon>
        <taxon>Arachnida</taxon>
        <taxon>Araneae</taxon>
        <taxon>Araneomorphae</taxon>
        <taxon>Entelegynae</taxon>
        <taxon>Araneoidea</taxon>
        <taxon>Araneidae</taxon>
        <taxon>Caerostris</taxon>
    </lineage>
</organism>
<evidence type="ECO:0000313" key="2">
    <source>
        <dbReference type="Proteomes" id="UP001054945"/>
    </source>
</evidence>
<protein>
    <submittedName>
        <fullName evidence="1">RBR-type E3 ubiquitin transferase</fullName>
    </submittedName>
</protein>
<sequence length="133" mass="15447">MQMAALWEKEELEDDVFEEEPKAILPSIQLTEAEKLKAEQDEKFQQWVKVNLEKSMSEPEDNEVPEQVLNPDLLIQNSLSKSAEFDSNIMCESPLQHYPTAFDLSRKSEPDWIEVSDENQEAIDILSHEHEKC</sequence>
<evidence type="ECO:0000313" key="1">
    <source>
        <dbReference type="EMBL" id="GIY59797.1"/>
    </source>
</evidence>
<keyword evidence="2" id="KW-1185">Reference proteome</keyword>
<name>A0AAV4UP91_CAEEX</name>